<gene>
    <name evidence="1" type="ORF">LCGC14_3008430</name>
</gene>
<sequence length="148" mass="16020">MSVEVDLRTLLLTLSTVTALVGTGDDARIRPDKLDQDDDDSQPAIIVEVDDERPQNDLTGTSLRRYADVTLRCQARTKAQARAVAVAVKLNGTDPGTGLAGYGGTVSSTVYSIYLEDDQTSMSPVEEGSDEAYYYVFSNYVVTWAEAA</sequence>
<accession>A0A0F8ZQ53</accession>
<dbReference type="InterPro" id="IPR021508">
    <property type="entry name" value="Gp17-like"/>
</dbReference>
<organism evidence="1">
    <name type="scientific">marine sediment metagenome</name>
    <dbReference type="NCBI Taxonomy" id="412755"/>
    <lineage>
        <taxon>unclassified sequences</taxon>
        <taxon>metagenomes</taxon>
        <taxon>ecological metagenomes</taxon>
    </lineage>
</organism>
<name>A0A0F8ZQ53_9ZZZZ</name>
<proteinExistence type="predicted"/>
<dbReference type="EMBL" id="LAZR01062196">
    <property type="protein sequence ID" value="KKK62026.1"/>
    <property type="molecule type" value="Genomic_DNA"/>
</dbReference>
<protein>
    <submittedName>
        <fullName evidence="1">Uncharacterized protein</fullName>
    </submittedName>
</protein>
<reference evidence="1" key="1">
    <citation type="journal article" date="2015" name="Nature">
        <title>Complex archaea that bridge the gap between prokaryotes and eukaryotes.</title>
        <authorList>
            <person name="Spang A."/>
            <person name="Saw J.H."/>
            <person name="Jorgensen S.L."/>
            <person name="Zaremba-Niedzwiedzka K."/>
            <person name="Martijn J."/>
            <person name="Lind A.E."/>
            <person name="van Eijk R."/>
            <person name="Schleper C."/>
            <person name="Guy L."/>
            <person name="Ettema T.J."/>
        </authorList>
    </citation>
    <scope>NUCLEOTIDE SEQUENCE</scope>
</reference>
<evidence type="ECO:0000313" key="1">
    <source>
        <dbReference type="EMBL" id="KKK62026.1"/>
    </source>
</evidence>
<dbReference type="AlphaFoldDB" id="A0A0F8ZQ53"/>
<comment type="caution">
    <text evidence="1">The sequence shown here is derived from an EMBL/GenBank/DDBJ whole genome shotgun (WGS) entry which is preliminary data.</text>
</comment>
<dbReference type="Pfam" id="PF11367">
    <property type="entry name" value="Tail_completion_gp17"/>
    <property type="match status" value="1"/>
</dbReference>